<evidence type="ECO:0000313" key="2">
    <source>
        <dbReference type="EMBL" id="KRR18181.1"/>
    </source>
</evidence>
<feature type="compositionally biased region" description="Polar residues" evidence="1">
    <location>
        <begin position="318"/>
        <end position="328"/>
    </location>
</feature>
<gene>
    <name evidence="2" type="ORF">CQ14_24970</name>
</gene>
<accession>A0A0R3MJY7</accession>
<name>A0A0R3MJY7_9BRAD</name>
<feature type="region of interest" description="Disordered" evidence="1">
    <location>
        <begin position="309"/>
        <end position="328"/>
    </location>
</feature>
<dbReference type="RefSeq" id="WP_057861686.1">
    <property type="nucleotide sequence ID" value="NZ_LLYB01000109.1"/>
</dbReference>
<evidence type="ECO:0000313" key="3">
    <source>
        <dbReference type="Proteomes" id="UP000051660"/>
    </source>
</evidence>
<comment type="caution">
    <text evidence="2">The sequence shown here is derived from an EMBL/GenBank/DDBJ whole genome shotgun (WGS) entry which is preliminary data.</text>
</comment>
<dbReference type="Proteomes" id="UP000051660">
    <property type="component" value="Unassembled WGS sequence"/>
</dbReference>
<reference evidence="2 3" key="1">
    <citation type="submission" date="2014-03" db="EMBL/GenBank/DDBJ databases">
        <title>Bradyrhizobium valentinum sp. nov., isolated from effective nodules of Lupinus mariae-josephae, a lupine endemic of basic-lime soils in Eastern Spain.</title>
        <authorList>
            <person name="Duran D."/>
            <person name="Rey L."/>
            <person name="Navarro A."/>
            <person name="Busquets A."/>
            <person name="Imperial J."/>
            <person name="Ruiz-Argueso T."/>
        </authorList>
    </citation>
    <scope>NUCLEOTIDE SEQUENCE [LARGE SCALE GENOMIC DNA]</scope>
    <source>
        <strain evidence="2 3">CCBAU 23086</strain>
    </source>
</reference>
<dbReference type="EMBL" id="LLYB01000109">
    <property type="protein sequence ID" value="KRR18181.1"/>
    <property type="molecule type" value="Genomic_DNA"/>
</dbReference>
<protein>
    <submittedName>
        <fullName evidence="2">Uncharacterized protein</fullName>
    </submittedName>
</protein>
<sequence>MPFARLQDRHSGARIVLPGQNESTALPDLSRIVTQVAAKGRAHGGATPEASMSGHLRFCFAAFVFLASLSTSPASSNSFADFFNLAPRQATAPAPAEAEEECLSRPGKSTTAGQHWVYRFDGHRKCWFQTDEAVAAKQQARHRAAKPRAVSTEENEAARRKRKAVVDARAELLRSAPAETSPPTPPAPRLKVADAASVVAAGAAALVPPAPIANGVADQQPASRQVDVETLLTAAPAASAAVAISVPSAAPTAVTVAEAADDGWGSTASWIGMLLMALGLVSVLVSSRPLRETMLDLMRERLGTQWGRERPFEGGRMTSRQQADYFSA</sequence>
<organism evidence="2 3">
    <name type="scientific">Bradyrhizobium lablabi</name>
    <dbReference type="NCBI Taxonomy" id="722472"/>
    <lineage>
        <taxon>Bacteria</taxon>
        <taxon>Pseudomonadati</taxon>
        <taxon>Pseudomonadota</taxon>
        <taxon>Alphaproteobacteria</taxon>
        <taxon>Hyphomicrobiales</taxon>
        <taxon>Nitrobacteraceae</taxon>
        <taxon>Bradyrhizobium</taxon>
    </lineage>
</organism>
<evidence type="ECO:0000256" key="1">
    <source>
        <dbReference type="SAM" id="MobiDB-lite"/>
    </source>
</evidence>
<proteinExistence type="predicted"/>
<feature type="region of interest" description="Disordered" evidence="1">
    <location>
        <begin position="140"/>
        <end position="161"/>
    </location>
</feature>
<dbReference type="AlphaFoldDB" id="A0A0R3MJY7"/>